<dbReference type="InterPro" id="IPR035706">
    <property type="entry name" value="AAA_9"/>
</dbReference>
<dbReference type="InterPro" id="IPR041658">
    <property type="entry name" value="AAA_lid_11"/>
</dbReference>
<dbReference type="InterPro" id="IPR042219">
    <property type="entry name" value="AAA_lid_11_sf"/>
</dbReference>
<comment type="caution">
    <text evidence="19">The sequence shown here is derived from an EMBL/GenBank/DDBJ whole genome shotgun (WGS) entry which is preliminary data.</text>
</comment>
<keyword evidence="7" id="KW-0243">Dynein</keyword>
<organism evidence="19 20">
    <name type="scientific">Diploptera punctata</name>
    <name type="common">Pacific beetle cockroach</name>
    <dbReference type="NCBI Taxonomy" id="6984"/>
    <lineage>
        <taxon>Eukaryota</taxon>
        <taxon>Metazoa</taxon>
        <taxon>Ecdysozoa</taxon>
        <taxon>Arthropoda</taxon>
        <taxon>Hexapoda</taxon>
        <taxon>Insecta</taxon>
        <taxon>Pterygota</taxon>
        <taxon>Neoptera</taxon>
        <taxon>Polyneoptera</taxon>
        <taxon>Dictyoptera</taxon>
        <taxon>Blattodea</taxon>
        <taxon>Blaberoidea</taxon>
        <taxon>Blaberidae</taxon>
        <taxon>Diplopterinae</taxon>
        <taxon>Diploptera</taxon>
    </lineage>
</organism>
<evidence type="ECO:0000256" key="4">
    <source>
        <dbReference type="ARBA" id="ARBA00022701"/>
    </source>
</evidence>
<evidence type="ECO:0000313" key="19">
    <source>
        <dbReference type="EMBL" id="KAJ9576847.1"/>
    </source>
</evidence>
<feature type="domain" description="Dynein heavy chain C-terminal" evidence="18">
    <location>
        <begin position="1177"/>
        <end position="1343"/>
    </location>
</feature>
<dbReference type="InterPro" id="IPR004273">
    <property type="entry name" value="Dynein_heavy_D6_P-loop"/>
</dbReference>
<dbReference type="PANTHER" id="PTHR22878">
    <property type="entry name" value="DYNEIN HEAVY CHAIN 6, AXONEMAL-LIKE-RELATED"/>
    <property type="match status" value="1"/>
</dbReference>
<reference evidence="19" key="1">
    <citation type="journal article" date="2023" name="IScience">
        <title>Live-bearing cockroach genome reveals convergent evolutionary mechanisms linked to viviparity in insects and beyond.</title>
        <authorList>
            <person name="Fouks B."/>
            <person name="Harrison M.C."/>
            <person name="Mikhailova A.A."/>
            <person name="Marchal E."/>
            <person name="English S."/>
            <person name="Carruthers M."/>
            <person name="Jennings E.C."/>
            <person name="Chiamaka E.L."/>
            <person name="Frigard R.A."/>
            <person name="Pippel M."/>
            <person name="Attardo G.M."/>
            <person name="Benoit J.B."/>
            <person name="Bornberg-Bauer E."/>
            <person name="Tobe S.S."/>
        </authorList>
    </citation>
    <scope>NUCLEOTIDE SEQUENCE</scope>
    <source>
        <strain evidence="19">Stay&amp;Tobe</strain>
    </source>
</reference>
<feature type="domain" description="Dynein heavy chain C-terminal" evidence="18">
    <location>
        <begin position="1099"/>
        <end position="1176"/>
    </location>
</feature>
<dbReference type="FunFam" id="3.40.50.300:FF:000223">
    <property type="entry name" value="Dynein heavy chain 3, axonemal"/>
    <property type="match status" value="1"/>
</dbReference>
<dbReference type="InterPro" id="IPR041228">
    <property type="entry name" value="Dynein_C"/>
</dbReference>
<evidence type="ECO:0000256" key="6">
    <source>
        <dbReference type="ARBA" id="ARBA00022840"/>
    </source>
</evidence>
<dbReference type="FunFam" id="3.10.490.20:FF:000001">
    <property type="entry name" value="dynein heavy chain 7, axonemal"/>
    <property type="match status" value="1"/>
</dbReference>
<keyword evidence="5" id="KW-0547">Nucleotide-binding</keyword>
<keyword evidence="20" id="KW-1185">Reference proteome</keyword>
<dbReference type="InterPro" id="IPR024743">
    <property type="entry name" value="Dynein_HC_stalk"/>
</dbReference>
<dbReference type="GO" id="GO:0005930">
    <property type="term" value="C:axoneme"/>
    <property type="evidence" value="ECO:0007669"/>
    <property type="project" value="UniProtKB-SubCell"/>
</dbReference>
<dbReference type="EMBL" id="JASPKZ010009390">
    <property type="protein sequence ID" value="KAJ9576847.1"/>
    <property type="molecule type" value="Genomic_DNA"/>
</dbReference>
<dbReference type="Gene3D" id="3.40.50.300">
    <property type="entry name" value="P-loop containing nucleotide triphosphate hydrolases"/>
    <property type="match status" value="2"/>
</dbReference>
<evidence type="ECO:0000259" key="14">
    <source>
        <dbReference type="Pfam" id="PF03028"/>
    </source>
</evidence>
<dbReference type="Gene3D" id="1.20.1270.280">
    <property type="match status" value="1"/>
</dbReference>
<dbReference type="Gene3D" id="1.20.920.20">
    <property type="match status" value="1"/>
</dbReference>
<dbReference type="GO" id="GO:0008569">
    <property type="term" value="F:minus-end-directed microtubule motor activity"/>
    <property type="evidence" value="ECO:0007669"/>
    <property type="project" value="InterPro"/>
</dbReference>
<dbReference type="InterPro" id="IPR026983">
    <property type="entry name" value="DHC"/>
</dbReference>
<dbReference type="Pfam" id="PF12781">
    <property type="entry name" value="AAA_9"/>
    <property type="match status" value="1"/>
</dbReference>
<feature type="coiled-coil region" evidence="13">
    <location>
        <begin position="200"/>
        <end position="262"/>
    </location>
</feature>
<dbReference type="Proteomes" id="UP001233999">
    <property type="component" value="Unassembled WGS sequence"/>
</dbReference>
<evidence type="ECO:0000313" key="20">
    <source>
        <dbReference type="Proteomes" id="UP001233999"/>
    </source>
</evidence>
<dbReference type="Gene3D" id="1.10.8.1220">
    <property type="match status" value="1"/>
</dbReference>
<evidence type="ECO:0000256" key="11">
    <source>
        <dbReference type="ARBA" id="ARBA00023212"/>
    </source>
</evidence>
<accession>A0AAD7ZAN6</accession>
<dbReference type="FunFam" id="1.20.920.20:FF:000006">
    <property type="entry name" value="Dynein, axonemal, heavy chain 6"/>
    <property type="match status" value="1"/>
</dbReference>
<dbReference type="GO" id="GO:0051959">
    <property type="term" value="F:dynein light intermediate chain binding"/>
    <property type="evidence" value="ECO:0007669"/>
    <property type="project" value="InterPro"/>
</dbReference>
<keyword evidence="4" id="KW-0493">Microtubule</keyword>
<evidence type="ECO:0000256" key="13">
    <source>
        <dbReference type="SAM" id="Coils"/>
    </source>
</evidence>
<evidence type="ECO:0000259" key="17">
    <source>
        <dbReference type="Pfam" id="PF18198"/>
    </source>
</evidence>
<dbReference type="Pfam" id="PF12777">
    <property type="entry name" value="MT"/>
    <property type="match status" value="1"/>
</dbReference>
<dbReference type="GO" id="GO:0030286">
    <property type="term" value="C:dynein complex"/>
    <property type="evidence" value="ECO:0007669"/>
    <property type="project" value="UniProtKB-KW"/>
</dbReference>
<gene>
    <name evidence="19" type="ORF">L9F63_006621</name>
</gene>
<dbReference type="Pfam" id="PF18199">
    <property type="entry name" value="Dynein_C"/>
    <property type="match status" value="2"/>
</dbReference>
<evidence type="ECO:0000256" key="3">
    <source>
        <dbReference type="ARBA" id="ARBA00022490"/>
    </source>
</evidence>
<sequence length="1347" mass="152542">VGLMQDELHALQPQLIDTSEKTEKLMIKIEQDTVVVEAKKEIVGADEALANEAAAAAQAIKDDCESDLAEAIPALEAALQALDTLKPADITIVKSMKNPPSGVKLVMEAVCVMKGVKPERKPDPILADFKFLETLKTYNKDNIPPPIMKRIRERYLPDRDFDPDIIKNVSTACEGLCKWVRAMEVYDRVIKIVAPKKAKLAEAEGELAVQMDKLNEKRAQLQEVTDKLQALNDEFAAMTKKKKELEDAIDVCSQKLDRAEKLIGGLGGEKTRWSNTAKYLHGTLHNVIGDVLLSAGAVAYLGAFTVDYRQELMTEWNKLCIELKIPCAENFSLITTLGEPVVIRAWNIAGLPVDNFSVDNGIIVSKARRWPLMIDPQGQANKWVKNMEKENKLFVIKLTDANYVRVMETAIQLGLPVILENIAEEIDATLEPVLLKQIYKQGGVELLKLGDNVLEYNSDFRFYITTRLRNPHYLPEIAVKVTLLNFMITPQGLQDQLLGIVVAKERPELEEKKNALIVESANNKRQLKELEDKILEVLSTSEGNILEDETAIEILSSSKILSAEIQAKQEIAAKTEKEIDAARNEYAPVSKHSSVLFFCITELANIEPMYQYSLVWFLNLYNQSINNSEKSPDLSLRLSYLNDHFTDSIYRNVCRSLFEKDKLIFSFVLCVGILRGKNKIDEDKWTFLLTGGLALENPYPNPAPEWLSEKCWSEVVRTSDMPEFKEFKSSVENNVDGWKAFYDAFSPQDTSCPAPYENATGLTKLVILRCIRPDKIVPAVQHFIVAYMGHAYIEPPTFNLLGSYNDSNCCSPLIFILSPGADPMAGLIKFAGDQGYKTKNLQTISLGQGQGPRAEAMIEDGIKVGNWVVLQNCHLAVSWMRELDRICDEVIVPENTNEKFRLWLTSYPSSDFPVSILQNGVKMTNEAPKGLKNNLLRSYMTDPISDTEFFAACPKLREWQNLLFSLCFFHALVQERRQFGPLGWNIPYEFNESDLRISVMQLQMFLNEYEEVPFEALTYLTGECNYGGRVTDDKDRRLLLSLLSIFYTPDAIRVVSGLYYIPEDSVVEGCIEYIRSLPIQTLPEVYGLHENADITKNNNETLQLLRGVLLTQTQITGGAGVGETDEMIIELAADILEKMPKLFDVESVSQKYPVMYTNSMNTVLRQELIRFNRLVEIKRLKFLQDWIDNGAPIVFWISGFYFTQSFLTGVLQNYARKYKIPIDHLAFEFEIMTIEMDTKDAPEFGVYSKGLYLEGARWDRKIKELNESLPKILYDIVPVIWLKPGIKADFKALPCYQCPVYKTSARRGILSTTGHSTNFVMYMDFLTSKLPQHWINRGVACLCQLDD</sequence>
<dbReference type="GO" id="GO:0007018">
    <property type="term" value="P:microtubule-based movement"/>
    <property type="evidence" value="ECO:0007669"/>
    <property type="project" value="InterPro"/>
</dbReference>
<feature type="domain" description="Dynein heavy chain AAA lid" evidence="17">
    <location>
        <begin position="959"/>
        <end position="1092"/>
    </location>
</feature>
<evidence type="ECO:0000256" key="12">
    <source>
        <dbReference type="ARBA" id="ARBA00023273"/>
    </source>
</evidence>
<dbReference type="InterPro" id="IPR027417">
    <property type="entry name" value="P-loop_NTPase"/>
</dbReference>
<dbReference type="GO" id="GO:0005524">
    <property type="term" value="F:ATP binding"/>
    <property type="evidence" value="ECO:0007669"/>
    <property type="project" value="UniProtKB-KW"/>
</dbReference>
<evidence type="ECO:0000256" key="2">
    <source>
        <dbReference type="ARBA" id="ARBA00008887"/>
    </source>
</evidence>
<protein>
    <recommendedName>
        <fullName evidence="21">Dynein axonemal heavy chain 3</fullName>
    </recommendedName>
</protein>
<name>A0AAD7ZAN6_DIPPU</name>
<dbReference type="GO" id="GO:0045505">
    <property type="term" value="F:dynein intermediate chain binding"/>
    <property type="evidence" value="ECO:0007669"/>
    <property type="project" value="InterPro"/>
</dbReference>
<dbReference type="InterPro" id="IPR043160">
    <property type="entry name" value="Dynein_C_barrel"/>
</dbReference>
<dbReference type="Pfam" id="PF18198">
    <property type="entry name" value="AAA_lid_11"/>
    <property type="match status" value="1"/>
</dbReference>
<keyword evidence="10" id="KW-0505">Motor protein</keyword>
<evidence type="ECO:0000256" key="7">
    <source>
        <dbReference type="ARBA" id="ARBA00023017"/>
    </source>
</evidence>
<evidence type="ECO:0000256" key="8">
    <source>
        <dbReference type="ARBA" id="ARBA00023054"/>
    </source>
</evidence>
<keyword evidence="11" id="KW-0206">Cytoskeleton</keyword>
<dbReference type="Gene3D" id="3.10.490.20">
    <property type="match status" value="1"/>
</dbReference>
<keyword evidence="8 13" id="KW-0175">Coiled coil</keyword>
<dbReference type="Pfam" id="PF03028">
    <property type="entry name" value="Dynein_heavy"/>
    <property type="match status" value="1"/>
</dbReference>
<evidence type="ECO:0000259" key="16">
    <source>
        <dbReference type="Pfam" id="PF12781"/>
    </source>
</evidence>
<dbReference type="Gene3D" id="6.10.140.1060">
    <property type="match status" value="1"/>
</dbReference>
<evidence type="ECO:0000256" key="9">
    <source>
        <dbReference type="ARBA" id="ARBA00023069"/>
    </source>
</evidence>
<dbReference type="FunFam" id="3.40.50.300:FF:000362">
    <property type="entry name" value="Dynein, axonemal, heavy chain 6"/>
    <property type="match status" value="1"/>
</dbReference>
<feature type="domain" description="Dynein heavy chain region D6 P-loop" evidence="14">
    <location>
        <begin position="809"/>
        <end position="924"/>
    </location>
</feature>
<evidence type="ECO:0008006" key="21">
    <source>
        <dbReference type="Google" id="ProtNLM"/>
    </source>
</evidence>
<evidence type="ECO:0000256" key="10">
    <source>
        <dbReference type="ARBA" id="ARBA00023175"/>
    </source>
</evidence>
<dbReference type="FunFam" id="1.10.8.720:FF:000001">
    <property type="entry name" value="dynein heavy chain 7, axonemal"/>
    <property type="match status" value="1"/>
</dbReference>
<evidence type="ECO:0000259" key="15">
    <source>
        <dbReference type="Pfam" id="PF12777"/>
    </source>
</evidence>
<keyword evidence="6" id="KW-0067">ATP-binding</keyword>
<keyword evidence="9" id="KW-0969">Cilium</keyword>
<feature type="domain" description="Dynein heavy chain ATP-binding dynein motor region" evidence="16">
    <location>
        <begin position="344"/>
        <end position="565"/>
    </location>
</feature>
<feature type="domain" description="Dynein heavy chain coiled coil stalk" evidence="15">
    <location>
        <begin position="14"/>
        <end position="315"/>
    </location>
</feature>
<feature type="non-terminal residue" evidence="19">
    <location>
        <position position="1347"/>
    </location>
</feature>
<evidence type="ECO:0000256" key="5">
    <source>
        <dbReference type="ARBA" id="ARBA00022741"/>
    </source>
</evidence>
<comment type="subcellular location">
    <subcellularLocation>
        <location evidence="1">Cytoplasm</location>
        <location evidence="1">Cytoskeleton</location>
        <location evidence="1">Cilium axoneme</location>
    </subcellularLocation>
</comment>
<dbReference type="Gene3D" id="1.10.8.720">
    <property type="entry name" value="Region D6 of dynein motor"/>
    <property type="match status" value="1"/>
</dbReference>
<keyword evidence="3" id="KW-0963">Cytoplasm</keyword>
<evidence type="ECO:0000259" key="18">
    <source>
        <dbReference type="Pfam" id="PF18199"/>
    </source>
</evidence>
<reference evidence="19" key="2">
    <citation type="submission" date="2023-05" db="EMBL/GenBank/DDBJ databases">
        <authorList>
            <person name="Fouks B."/>
        </authorList>
    </citation>
    <scope>NUCLEOTIDE SEQUENCE</scope>
    <source>
        <strain evidence="19">Stay&amp;Tobe</strain>
        <tissue evidence="19">Testes</tissue>
    </source>
</reference>
<keyword evidence="12" id="KW-0966">Cell projection</keyword>
<dbReference type="PANTHER" id="PTHR22878:SF71">
    <property type="entry name" value="DYNEIN, AXONEMAL, HEAVY CHAIN 3"/>
    <property type="match status" value="1"/>
</dbReference>
<dbReference type="GO" id="GO:0005874">
    <property type="term" value="C:microtubule"/>
    <property type="evidence" value="ECO:0007669"/>
    <property type="project" value="UniProtKB-KW"/>
</dbReference>
<dbReference type="FunFam" id="1.10.8.1220:FF:000001">
    <property type="entry name" value="Dynein axonemal heavy chain 5"/>
    <property type="match status" value="1"/>
</dbReference>
<evidence type="ECO:0000256" key="1">
    <source>
        <dbReference type="ARBA" id="ARBA00004430"/>
    </source>
</evidence>
<proteinExistence type="inferred from homology"/>
<comment type="similarity">
    <text evidence="2">Belongs to the dynein heavy chain family.</text>
</comment>